<keyword evidence="2" id="KW-0732">Signal</keyword>
<dbReference type="Proteomes" id="UP000799757">
    <property type="component" value="Unassembled WGS sequence"/>
</dbReference>
<sequence>MRASIFLSGAAFAVAAIAQDSSSVDAFPQTSYLLQTNSLGVVTGMPAVVTSQPVQPSQALTQPSVATSVGKAATIPDLGPGLHTYAYGIGTNSTTLIVFSANANGSTSFAPVPTPTPSSQGAGFTGTDGRVTPTATDSAGKLITTASGTAQSTGAAATMRAVAGGVVGVGAFMAAFL</sequence>
<feature type="signal peptide" evidence="2">
    <location>
        <begin position="1"/>
        <end position="26"/>
    </location>
</feature>
<dbReference type="AlphaFoldDB" id="A0A6A6XKY3"/>
<keyword evidence="4" id="KW-1185">Reference proteome</keyword>
<protein>
    <submittedName>
        <fullName evidence="3">Uncharacterized protein</fullName>
    </submittedName>
</protein>
<evidence type="ECO:0000313" key="3">
    <source>
        <dbReference type="EMBL" id="KAF2797190.1"/>
    </source>
</evidence>
<evidence type="ECO:0000313" key="4">
    <source>
        <dbReference type="Proteomes" id="UP000799757"/>
    </source>
</evidence>
<accession>A0A6A6XKY3</accession>
<reference evidence="3" key="1">
    <citation type="journal article" date="2020" name="Stud. Mycol.">
        <title>101 Dothideomycetes genomes: a test case for predicting lifestyles and emergence of pathogens.</title>
        <authorList>
            <person name="Haridas S."/>
            <person name="Albert R."/>
            <person name="Binder M."/>
            <person name="Bloem J."/>
            <person name="Labutti K."/>
            <person name="Salamov A."/>
            <person name="Andreopoulos B."/>
            <person name="Baker S."/>
            <person name="Barry K."/>
            <person name="Bills G."/>
            <person name="Bluhm B."/>
            <person name="Cannon C."/>
            <person name="Castanera R."/>
            <person name="Culley D."/>
            <person name="Daum C."/>
            <person name="Ezra D."/>
            <person name="Gonzalez J."/>
            <person name="Henrissat B."/>
            <person name="Kuo A."/>
            <person name="Liang C."/>
            <person name="Lipzen A."/>
            <person name="Lutzoni F."/>
            <person name="Magnuson J."/>
            <person name="Mondo S."/>
            <person name="Nolan M."/>
            <person name="Ohm R."/>
            <person name="Pangilinan J."/>
            <person name="Park H.-J."/>
            <person name="Ramirez L."/>
            <person name="Alfaro M."/>
            <person name="Sun H."/>
            <person name="Tritt A."/>
            <person name="Yoshinaga Y."/>
            <person name="Zwiers L.-H."/>
            <person name="Turgeon B."/>
            <person name="Goodwin S."/>
            <person name="Spatafora J."/>
            <person name="Crous P."/>
            <person name="Grigoriev I."/>
        </authorList>
    </citation>
    <scope>NUCLEOTIDE SEQUENCE</scope>
    <source>
        <strain evidence="3">CBS 109.77</strain>
    </source>
</reference>
<feature type="chain" id="PRO_5025503700" evidence="2">
    <location>
        <begin position="27"/>
        <end position="177"/>
    </location>
</feature>
<evidence type="ECO:0000256" key="1">
    <source>
        <dbReference type="SAM" id="MobiDB-lite"/>
    </source>
</evidence>
<evidence type="ECO:0000256" key="2">
    <source>
        <dbReference type="SAM" id="SignalP"/>
    </source>
</evidence>
<organism evidence="3 4">
    <name type="scientific">Melanomma pulvis-pyrius CBS 109.77</name>
    <dbReference type="NCBI Taxonomy" id="1314802"/>
    <lineage>
        <taxon>Eukaryota</taxon>
        <taxon>Fungi</taxon>
        <taxon>Dikarya</taxon>
        <taxon>Ascomycota</taxon>
        <taxon>Pezizomycotina</taxon>
        <taxon>Dothideomycetes</taxon>
        <taxon>Pleosporomycetidae</taxon>
        <taxon>Pleosporales</taxon>
        <taxon>Melanommataceae</taxon>
        <taxon>Melanomma</taxon>
    </lineage>
</organism>
<name>A0A6A6XKY3_9PLEO</name>
<dbReference type="EMBL" id="MU001812">
    <property type="protein sequence ID" value="KAF2797190.1"/>
    <property type="molecule type" value="Genomic_DNA"/>
</dbReference>
<feature type="region of interest" description="Disordered" evidence="1">
    <location>
        <begin position="113"/>
        <end position="136"/>
    </location>
</feature>
<gene>
    <name evidence="3" type="ORF">K505DRAFT_298824</name>
</gene>
<proteinExistence type="predicted"/>
<dbReference type="OrthoDB" id="5429002at2759"/>